<dbReference type="PANTHER" id="PTHR33986:SF15">
    <property type="entry name" value="MITOCHONDRIAL FISSION PROTEIN ELM1"/>
    <property type="match status" value="1"/>
</dbReference>
<dbReference type="RefSeq" id="WP_264601024.1">
    <property type="nucleotide sequence ID" value="NZ_JAOQNS010000004.1"/>
</dbReference>
<dbReference type="InterPro" id="IPR009367">
    <property type="entry name" value="Elm1-like"/>
</dbReference>
<comment type="caution">
    <text evidence="1">The sequence shown here is derived from an EMBL/GenBank/DDBJ whole genome shotgun (WGS) entry which is preliminary data.</text>
</comment>
<proteinExistence type="predicted"/>
<gene>
    <name evidence="1" type="ORF">M2319_001698</name>
</gene>
<evidence type="ECO:0000313" key="2">
    <source>
        <dbReference type="Proteomes" id="UP001209755"/>
    </source>
</evidence>
<reference evidence="2" key="1">
    <citation type="submission" date="2023-07" db="EMBL/GenBank/DDBJ databases">
        <title>Genome sequencing of Purple Non-Sulfur Bacteria from various extreme environments.</title>
        <authorList>
            <person name="Mayer M."/>
        </authorList>
    </citation>
    <scope>NUCLEOTIDE SEQUENCE [LARGE SCALE GENOMIC DNA]</scope>
    <source>
        <strain evidence="2">DSM 17935</strain>
    </source>
</reference>
<dbReference type="PANTHER" id="PTHR33986">
    <property type="entry name" value="OS02G0535700 PROTEIN"/>
    <property type="match status" value="1"/>
</dbReference>
<organism evidence="1 2">
    <name type="scientific">Rhodobium gokarnense</name>
    <dbReference type="NCBI Taxonomy" id="364296"/>
    <lineage>
        <taxon>Bacteria</taxon>
        <taxon>Pseudomonadati</taxon>
        <taxon>Pseudomonadota</taxon>
        <taxon>Alphaproteobacteria</taxon>
        <taxon>Hyphomicrobiales</taxon>
        <taxon>Rhodobiaceae</taxon>
        <taxon>Rhodobium</taxon>
    </lineage>
</organism>
<dbReference type="Proteomes" id="UP001209755">
    <property type="component" value="Unassembled WGS sequence"/>
</dbReference>
<keyword evidence="2" id="KW-1185">Reference proteome</keyword>
<sequence length="362" mass="39195">MNIAEILPRIETRHDFSNLSAWIVDNGAVGDVKQCRGIANALNLTDVELIPLQLPHPPKLVRRLFPGIGCRIPPPPYPDVVFSSGSDAAFATRLIKQASPATVAVHLAKTHVPADAFDVVVTPLHMIEDHAGCASGKVLPIFGVPNNITPELLAAERAAWAPVLDQLPKPRLAVLVGGSAGGFRFRPRQVQAFCLDLIGLASLRHYSLMVSTSRRTGRARHEAILSNLELVGMQTHWYDGAADLHDGIRLPYDALNLSGNPLVAFLAMADAIVVTADSLTMTSEACATDKPVYVWGRYEANRPERFGVHVRFQETLRLLGRTSFLVDNDPVPPPNLTPLDETSRIAAHIAKLLRARAAGAVA</sequence>
<protein>
    <submittedName>
        <fullName evidence="1">Mitochondrial fission protein ELM1</fullName>
    </submittedName>
</protein>
<evidence type="ECO:0000313" key="1">
    <source>
        <dbReference type="EMBL" id="MCW2307367.1"/>
    </source>
</evidence>
<dbReference type="EMBL" id="JAOQNS010000004">
    <property type="protein sequence ID" value="MCW2307367.1"/>
    <property type="molecule type" value="Genomic_DNA"/>
</dbReference>
<accession>A0ABT3HAD8</accession>
<name>A0ABT3HAD8_9HYPH</name>
<dbReference type="Pfam" id="PF06258">
    <property type="entry name" value="Mito_fiss_Elm1"/>
    <property type="match status" value="1"/>
</dbReference>